<reference evidence="1 2" key="1">
    <citation type="submission" date="2021-06" db="EMBL/GenBank/DDBJ databases">
        <authorList>
            <person name="Kallberg Y."/>
            <person name="Tangrot J."/>
            <person name="Rosling A."/>
        </authorList>
    </citation>
    <scope>NUCLEOTIDE SEQUENCE [LARGE SCALE GENOMIC DNA]</scope>
    <source>
        <strain evidence="1 2">120-4 pot B 10/14</strain>
    </source>
</reference>
<name>A0ABN7WJD9_GIGMA</name>
<comment type="caution">
    <text evidence="1">The sequence shown here is derived from an EMBL/GenBank/DDBJ whole genome shotgun (WGS) entry which is preliminary data.</text>
</comment>
<feature type="non-terminal residue" evidence="1">
    <location>
        <position position="124"/>
    </location>
</feature>
<sequence length="124" mass="13974">MANESNKNIFDSIFSETHCELESLNNEISQLQDVYLTDYNSDKESDNEASEFIIDETSDETSDKASESIAKWEALRTYYQNFGLTSKTHALTGHVSNFAISFLTTLNILHFIANFANQHGLPSP</sequence>
<organism evidence="1 2">
    <name type="scientific">Gigaspora margarita</name>
    <dbReference type="NCBI Taxonomy" id="4874"/>
    <lineage>
        <taxon>Eukaryota</taxon>
        <taxon>Fungi</taxon>
        <taxon>Fungi incertae sedis</taxon>
        <taxon>Mucoromycota</taxon>
        <taxon>Glomeromycotina</taxon>
        <taxon>Glomeromycetes</taxon>
        <taxon>Diversisporales</taxon>
        <taxon>Gigasporaceae</taxon>
        <taxon>Gigaspora</taxon>
    </lineage>
</organism>
<gene>
    <name evidence="1" type="ORF">GMARGA_LOCUS31531</name>
</gene>
<evidence type="ECO:0000313" key="2">
    <source>
        <dbReference type="Proteomes" id="UP000789901"/>
    </source>
</evidence>
<keyword evidence="2" id="KW-1185">Reference proteome</keyword>
<accession>A0ABN7WJD9</accession>
<dbReference type="EMBL" id="CAJVQB010047247">
    <property type="protein sequence ID" value="CAG8833388.1"/>
    <property type="molecule type" value="Genomic_DNA"/>
</dbReference>
<dbReference type="Proteomes" id="UP000789901">
    <property type="component" value="Unassembled WGS sequence"/>
</dbReference>
<proteinExistence type="predicted"/>
<protein>
    <submittedName>
        <fullName evidence="1">27928_t:CDS:1</fullName>
    </submittedName>
</protein>
<evidence type="ECO:0000313" key="1">
    <source>
        <dbReference type="EMBL" id="CAG8833388.1"/>
    </source>
</evidence>